<gene>
    <name evidence="1" type="ORF">IU459_06840</name>
</gene>
<dbReference type="Proteomes" id="UP000702209">
    <property type="component" value="Unassembled WGS sequence"/>
</dbReference>
<accession>A0ABS0CM33</accession>
<protein>
    <submittedName>
        <fullName evidence="1">Uncharacterized protein</fullName>
    </submittedName>
</protein>
<name>A0ABS0CM33_9NOCA</name>
<organism evidence="1 2">
    <name type="scientific">Nocardia amamiensis</name>
    <dbReference type="NCBI Taxonomy" id="404578"/>
    <lineage>
        <taxon>Bacteria</taxon>
        <taxon>Bacillati</taxon>
        <taxon>Actinomycetota</taxon>
        <taxon>Actinomycetes</taxon>
        <taxon>Mycobacteriales</taxon>
        <taxon>Nocardiaceae</taxon>
        <taxon>Nocardia</taxon>
    </lineage>
</organism>
<dbReference type="EMBL" id="JADLQX010000004">
    <property type="protein sequence ID" value="MBF6297260.1"/>
    <property type="molecule type" value="Genomic_DNA"/>
</dbReference>
<proteinExistence type="predicted"/>
<reference evidence="1 2" key="1">
    <citation type="submission" date="2020-10" db="EMBL/GenBank/DDBJ databases">
        <title>Identification of Nocardia species via Next-generation sequencing and recognition of intraspecies genetic diversity.</title>
        <authorList>
            <person name="Li P."/>
            <person name="Li P."/>
            <person name="Lu B."/>
        </authorList>
    </citation>
    <scope>NUCLEOTIDE SEQUENCE [LARGE SCALE GENOMIC DNA]</scope>
    <source>
        <strain evidence="1 2">BJ06-0157</strain>
    </source>
</reference>
<keyword evidence="2" id="KW-1185">Reference proteome</keyword>
<evidence type="ECO:0000313" key="1">
    <source>
        <dbReference type="EMBL" id="MBF6297260.1"/>
    </source>
</evidence>
<sequence>MAVKAILQKQCPPSGTVYIVPGFLAVRNDSHLITTAGRGEIVVDIMPTGVARAKFRNPTAELRLIEPNGCEFQLPTENPPHDRKWTYPVANDKTRIQCVIFGEREINRDTGNSLSYRFPITGRAGRNCKIEVLMTAEPLDVVADSCLWTVSSLNTDTTNIGNKPLDVVVSG</sequence>
<dbReference type="RefSeq" id="WP_195128627.1">
    <property type="nucleotide sequence ID" value="NZ_JADLQX010000004.1"/>
</dbReference>
<evidence type="ECO:0000313" key="2">
    <source>
        <dbReference type="Proteomes" id="UP000702209"/>
    </source>
</evidence>
<comment type="caution">
    <text evidence="1">The sequence shown here is derived from an EMBL/GenBank/DDBJ whole genome shotgun (WGS) entry which is preliminary data.</text>
</comment>